<dbReference type="KEGG" id="ach:Achl_3743"/>
<reference evidence="3" key="1">
    <citation type="submission" date="2009-01" db="EMBL/GenBank/DDBJ databases">
        <title>Complete sequence of chromosome of Arthrobacter chlorophenolicus A6.</title>
        <authorList>
            <consortium name="US DOE Joint Genome Institute"/>
            <person name="Lucas S."/>
            <person name="Copeland A."/>
            <person name="Lapidus A."/>
            <person name="Glavina del Rio T."/>
            <person name="Tice H."/>
            <person name="Bruce D."/>
            <person name="Goodwin L."/>
            <person name="Pitluck S."/>
            <person name="Goltsman E."/>
            <person name="Clum A."/>
            <person name="Larimer F."/>
            <person name="Land M."/>
            <person name="Hauser L."/>
            <person name="Kyrpides N."/>
            <person name="Mikhailova N."/>
            <person name="Jansson J."/>
            <person name="Richardson P."/>
        </authorList>
    </citation>
    <scope>NUCLEOTIDE SEQUENCE [LARGE SCALE GENOMIC DNA]</scope>
    <source>
        <strain evidence="3">A6</strain>
    </source>
</reference>
<dbReference type="eggNOG" id="ENOG502ZC13">
    <property type="taxonomic scope" value="Bacteria"/>
</dbReference>
<dbReference type="OrthoDB" id="5244723at2"/>
<feature type="transmembrane region" description="Helical" evidence="2">
    <location>
        <begin position="137"/>
        <end position="163"/>
    </location>
</feature>
<dbReference type="EMBL" id="CP001341">
    <property type="protein sequence ID" value="ACL41697.1"/>
    <property type="molecule type" value="Genomic_DNA"/>
</dbReference>
<feature type="compositionally biased region" description="Basic and acidic residues" evidence="1">
    <location>
        <begin position="15"/>
        <end position="28"/>
    </location>
</feature>
<keyword evidence="2" id="KW-0812">Transmembrane</keyword>
<keyword evidence="4" id="KW-1185">Reference proteome</keyword>
<dbReference type="AlphaFoldDB" id="B8H795"/>
<evidence type="ECO:0000256" key="2">
    <source>
        <dbReference type="SAM" id="Phobius"/>
    </source>
</evidence>
<accession>B8H795</accession>
<gene>
    <name evidence="3" type="ordered locus">Achl_3743</name>
</gene>
<organism evidence="3 4">
    <name type="scientific">Pseudarthrobacter chlorophenolicus (strain ATCC 700700 / DSM 12829 / CIP 107037 / JCM 12360 / KCTC 9906 / NCIMB 13794 / A6)</name>
    <name type="common">Arthrobacter chlorophenolicus</name>
    <dbReference type="NCBI Taxonomy" id="452863"/>
    <lineage>
        <taxon>Bacteria</taxon>
        <taxon>Bacillati</taxon>
        <taxon>Actinomycetota</taxon>
        <taxon>Actinomycetes</taxon>
        <taxon>Micrococcales</taxon>
        <taxon>Micrococcaceae</taxon>
        <taxon>Pseudarthrobacter</taxon>
    </lineage>
</organism>
<feature type="transmembrane region" description="Helical" evidence="2">
    <location>
        <begin position="183"/>
        <end position="207"/>
    </location>
</feature>
<feature type="transmembrane region" description="Helical" evidence="2">
    <location>
        <begin position="263"/>
        <end position="287"/>
    </location>
</feature>
<keyword evidence="2" id="KW-0472">Membrane</keyword>
<name>B8H795_PSECP</name>
<feature type="compositionally biased region" description="Low complexity" evidence="1">
    <location>
        <begin position="97"/>
        <end position="109"/>
    </location>
</feature>
<dbReference type="HOGENOM" id="CLU_089209_0_0_11"/>
<dbReference type="Proteomes" id="UP000002505">
    <property type="component" value="Chromosome"/>
</dbReference>
<evidence type="ECO:0000313" key="3">
    <source>
        <dbReference type="EMBL" id="ACL41697.1"/>
    </source>
</evidence>
<feature type="region of interest" description="Disordered" evidence="1">
    <location>
        <begin position="1"/>
        <end position="111"/>
    </location>
</feature>
<dbReference type="STRING" id="452863.Achl_3743"/>
<sequence length="308" mass="32236">MSSPTDPENLPPRRARQDGRSETGRPGDADSQATSSIDRTPADNATRPIARTSAGDTTRPYSEAPAASAERDYRQDTYAERTDPDPDRDYADRSGSAATTRTAAVPAAAVDPNLADRETAVARQKEQFGGIKVGSAFFGWLTATGMAVLLTALVAAAGTAVGLANNTDVNEAVDQATRNSGTVGLVGIIVLLVILFVSYYSGGYVAGRMARFNGAKQGLMVWVWALIAAIVIAILGLVAGQQFNVLANLNSFPRIPINEGELTTTSIIAAVVVAVVALVGAVLGGLAGMHFHRKVDRAGFTPDNDYAE</sequence>
<proteinExistence type="predicted"/>
<protein>
    <submittedName>
        <fullName evidence="3">Uncharacterized protein</fullName>
    </submittedName>
</protein>
<feature type="compositionally biased region" description="Basic and acidic residues" evidence="1">
    <location>
        <begin position="69"/>
        <end position="92"/>
    </location>
</feature>
<keyword evidence="2" id="KW-1133">Transmembrane helix</keyword>
<feature type="transmembrane region" description="Helical" evidence="2">
    <location>
        <begin position="219"/>
        <end position="243"/>
    </location>
</feature>
<evidence type="ECO:0000256" key="1">
    <source>
        <dbReference type="SAM" id="MobiDB-lite"/>
    </source>
</evidence>
<dbReference type="RefSeq" id="WP_015938890.1">
    <property type="nucleotide sequence ID" value="NC_011886.1"/>
</dbReference>
<evidence type="ECO:0000313" key="4">
    <source>
        <dbReference type="Proteomes" id="UP000002505"/>
    </source>
</evidence>